<name>A0ABQ9JDR0_9CUCU</name>
<dbReference type="PANTHER" id="PTHR10060">
    <property type="entry name" value="TATD FAMILY DEOXYRIBONUCLEASE"/>
    <property type="match status" value="1"/>
</dbReference>
<dbReference type="InterPro" id="IPR032466">
    <property type="entry name" value="Metal_Hydrolase"/>
</dbReference>
<evidence type="ECO:0000313" key="3">
    <source>
        <dbReference type="EMBL" id="KAJ8976106.1"/>
    </source>
</evidence>
<keyword evidence="4" id="KW-1185">Reference proteome</keyword>
<keyword evidence="2" id="KW-0378">Hydrolase</keyword>
<accession>A0ABQ9JDR0</accession>
<reference evidence="3" key="1">
    <citation type="journal article" date="2023" name="Insect Mol. Biol.">
        <title>Genome sequencing provides insights into the evolution of gene families encoding plant cell wall-degrading enzymes in longhorned beetles.</title>
        <authorList>
            <person name="Shin N.R."/>
            <person name="Okamura Y."/>
            <person name="Kirsch R."/>
            <person name="Pauchet Y."/>
        </authorList>
    </citation>
    <scope>NUCLEOTIDE SEQUENCE</scope>
    <source>
        <strain evidence="3">MMC_N1</strain>
    </source>
</reference>
<dbReference type="InterPro" id="IPR018228">
    <property type="entry name" value="DNase_TatD-rel_CS"/>
</dbReference>
<comment type="similarity">
    <text evidence="1">Belongs to the metallo-dependent hydrolases superfamily. TatD-type hydrolase family.</text>
</comment>
<dbReference type="PANTHER" id="PTHR10060:SF15">
    <property type="entry name" value="DEOXYRIBONUCLEASE TATDN1"/>
    <property type="match status" value="1"/>
</dbReference>
<comment type="caution">
    <text evidence="3">The sequence shown here is derived from an EMBL/GenBank/DDBJ whole genome shotgun (WGS) entry which is preliminary data.</text>
</comment>
<dbReference type="InterPro" id="IPR050891">
    <property type="entry name" value="TatD-type_Hydrolase"/>
</dbReference>
<evidence type="ECO:0000256" key="2">
    <source>
        <dbReference type="ARBA" id="ARBA00022801"/>
    </source>
</evidence>
<evidence type="ECO:0000256" key="1">
    <source>
        <dbReference type="ARBA" id="ARBA00009275"/>
    </source>
</evidence>
<proteinExistence type="inferred from homology"/>
<dbReference type="EMBL" id="JAPWTJ010000725">
    <property type="protein sequence ID" value="KAJ8976106.1"/>
    <property type="molecule type" value="Genomic_DNA"/>
</dbReference>
<dbReference type="Proteomes" id="UP001162164">
    <property type="component" value="Unassembled WGS sequence"/>
</dbReference>
<dbReference type="SUPFAM" id="SSF51556">
    <property type="entry name" value="Metallo-dependent hydrolases"/>
    <property type="match status" value="1"/>
</dbReference>
<evidence type="ECO:0000313" key="4">
    <source>
        <dbReference type="Proteomes" id="UP001162164"/>
    </source>
</evidence>
<dbReference type="Gene3D" id="3.20.20.140">
    <property type="entry name" value="Metal-dependent hydrolases"/>
    <property type="match status" value="1"/>
</dbReference>
<protein>
    <submittedName>
        <fullName evidence="3">Uncharacterized protein</fullName>
    </submittedName>
</protein>
<sequence>MDGCPATSNQNSPTIANPNLVPLRPEVNPDLYNWPSMMQLGLIEQKVEIWCHLNYQSLILFSIIYSSLKTEENLETVKRLPVNKILIETDCPWCEIRPSHASFKYISKESLIPSVKKESGNQTIWLKVEMSQLISGAINE</sequence>
<dbReference type="PROSITE" id="PS01091">
    <property type="entry name" value="TATD_3"/>
    <property type="match status" value="1"/>
</dbReference>
<gene>
    <name evidence="3" type="ORF">NQ317_008444</name>
</gene>
<organism evidence="3 4">
    <name type="scientific">Molorchus minor</name>
    <dbReference type="NCBI Taxonomy" id="1323400"/>
    <lineage>
        <taxon>Eukaryota</taxon>
        <taxon>Metazoa</taxon>
        <taxon>Ecdysozoa</taxon>
        <taxon>Arthropoda</taxon>
        <taxon>Hexapoda</taxon>
        <taxon>Insecta</taxon>
        <taxon>Pterygota</taxon>
        <taxon>Neoptera</taxon>
        <taxon>Endopterygota</taxon>
        <taxon>Coleoptera</taxon>
        <taxon>Polyphaga</taxon>
        <taxon>Cucujiformia</taxon>
        <taxon>Chrysomeloidea</taxon>
        <taxon>Cerambycidae</taxon>
        <taxon>Lamiinae</taxon>
        <taxon>Monochamini</taxon>
        <taxon>Molorchus</taxon>
    </lineage>
</organism>